<evidence type="ECO:0000256" key="5">
    <source>
        <dbReference type="SAM" id="Phobius"/>
    </source>
</evidence>
<evidence type="ECO:0000256" key="4">
    <source>
        <dbReference type="ARBA" id="ARBA00023136"/>
    </source>
</evidence>
<evidence type="ECO:0000256" key="2">
    <source>
        <dbReference type="ARBA" id="ARBA00022692"/>
    </source>
</evidence>
<organism evidence="6 7">
    <name type="scientific">Shewanella psychropiezotolerans</name>
    <dbReference type="NCBI Taxonomy" id="2593655"/>
    <lineage>
        <taxon>Bacteria</taxon>
        <taxon>Pseudomonadati</taxon>
        <taxon>Pseudomonadota</taxon>
        <taxon>Gammaproteobacteria</taxon>
        <taxon>Alteromonadales</taxon>
        <taxon>Shewanellaceae</taxon>
        <taxon>Shewanella</taxon>
    </lineage>
</organism>
<accession>A0ABX5X406</accession>
<gene>
    <name evidence="6" type="ORF">FM037_26060</name>
</gene>
<evidence type="ECO:0000256" key="1">
    <source>
        <dbReference type="ARBA" id="ARBA00004370"/>
    </source>
</evidence>
<keyword evidence="2 5" id="KW-0812">Transmembrane</keyword>
<proteinExistence type="predicted"/>
<dbReference type="InterPro" id="IPR001129">
    <property type="entry name" value="Membr-assoc_MAPEG"/>
</dbReference>
<keyword evidence="4 5" id="KW-0472">Membrane</keyword>
<dbReference type="Pfam" id="PF01124">
    <property type="entry name" value="MAPEG"/>
    <property type="match status" value="1"/>
</dbReference>
<evidence type="ECO:0000313" key="6">
    <source>
        <dbReference type="EMBL" id="QDO86089.1"/>
    </source>
</evidence>
<protein>
    <submittedName>
        <fullName evidence="6">MAPEG family protein</fullName>
    </submittedName>
</protein>
<feature type="transmembrane region" description="Helical" evidence="5">
    <location>
        <begin position="73"/>
        <end position="95"/>
    </location>
</feature>
<dbReference type="InterPro" id="IPR023352">
    <property type="entry name" value="MAPEG-like_dom_sf"/>
</dbReference>
<dbReference type="Proteomes" id="UP000315947">
    <property type="component" value="Chromosome"/>
</dbReference>
<feature type="transmembrane region" description="Helical" evidence="5">
    <location>
        <begin position="107"/>
        <end position="130"/>
    </location>
</feature>
<sequence length="138" mass="14974">MSVVISGLYISLTAILVVALAMRVVKLRRKHKIGIGSADNKELELATRVHANLIENAPIAMALLLVAELNGLSGIYLHLLGIVWIVGRILHAVGLTRSKGGYHLGRFWGGLLSWLVILILAIVNITQFTLDSIGYLAK</sequence>
<comment type="subcellular location">
    <subcellularLocation>
        <location evidence="1">Membrane</location>
    </subcellularLocation>
</comment>
<dbReference type="EMBL" id="CP041614">
    <property type="protein sequence ID" value="QDO86089.1"/>
    <property type="molecule type" value="Genomic_DNA"/>
</dbReference>
<dbReference type="PANTHER" id="PTHR35814:SF1">
    <property type="entry name" value="GLUTATHIONE S-TRANSFERASE-RELATED"/>
    <property type="match status" value="1"/>
</dbReference>
<keyword evidence="3 5" id="KW-1133">Transmembrane helix</keyword>
<keyword evidence="7" id="KW-1185">Reference proteome</keyword>
<dbReference type="Gene3D" id="1.20.120.550">
    <property type="entry name" value="Membrane associated eicosanoid/glutathione metabolism-like domain"/>
    <property type="match status" value="1"/>
</dbReference>
<evidence type="ECO:0000313" key="7">
    <source>
        <dbReference type="Proteomes" id="UP000315947"/>
    </source>
</evidence>
<evidence type="ECO:0000256" key="3">
    <source>
        <dbReference type="ARBA" id="ARBA00022989"/>
    </source>
</evidence>
<dbReference type="SUPFAM" id="SSF161084">
    <property type="entry name" value="MAPEG domain-like"/>
    <property type="match status" value="1"/>
</dbReference>
<feature type="transmembrane region" description="Helical" evidence="5">
    <location>
        <begin position="6"/>
        <end position="25"/>
    </location>
</feature>
<reference evidence="6 7" key="1">
    <citation type="submission" date="2019-07" db="EMBL/GenBank/DDBJ databases">
        <title>Shewanella sp. YLB-06 whole genomic sequence.</title>
        <authorList>
            <person name="Yu L."/>
        </authorList>
    </citation>
    <scope>NUCLEOTIDE SEQUENCE [LARGE SCALE GENOMIC DNA]</scope>
    <source>
        <strain evidence="6 7">YLB-06</strain>
    </source>
</reference>
<dbReference type="RefSeq" id="WP_144048397.1">
    <property type="nucleotide sequence ID" value="NZ_CP041614.1"/>
</dbReference>
<name>A0ABX5X406_9GAMM</name>
<dbReference type="PANTHER" id="PTHR35814">
    <property type="match status" value="1"/>
</dbReference>